<dbReference type="EMBL" id="NUBY01000379">
    <property type="protein sequence ID" value="PEP85174.1"/>
    <property type="molecule type" value="Genomic_DNA"/>
</dbReference>
<dbReference type="RefSeq" id="WP_098228397.1">
    <property type="nucleotide sequence ID" value="NZ_NUBY01000379.1"/>
</dbReference>
<feature type="domain" description="Bro-N" evidence="1">
    <location>
        <begin position="17"/>
        <end position="131"/>
    </location>
</feature>
<reference evidence="2 3" key="1">
    <citation type="submission" date="2017-09" db="EMBL/GenBank/DDBJ databases">
        <title>Large-scale bioinformatics analysis of Bacillus genomes uncovers conserved roles of natural products in bacterial physiology.</title>
        <authorList>
            <consortium name="Agbiome Team Llc"/>
            <person name="Bleich R.M."/>
            <person name="Grubbs K.J."/>
            <person name="Santa Maria K.C."/>
            <person name="Allen S.E."/>
            <person name="Farag S."/>
            <person name="Shank E.A."/>
            <person name="Bowers A."/>
        </authorList>
    </citation>
    <scope>NUCLEOTIDE SEQUENCE [LARGE SCALE GENOMIC DNA]</scope>
    <source>
        <strain evidence="2 3">AFS021349</strain>
    </source>
</reference>
<proteinExistence type="predicted"/>
<protein>
    <recommendedName>
        <fullName evidence="1">Bro-N domain-containing protein</fullName>
    </recommendedName>
</protein>
<comment type="caution">
    <text evidence="2">The sequence shown here is derived from an EMBL/GenBank/DDBJ whole genome shotgun (WGS) entry which is preliminary data.</text>
</comment>
<organism evidence="2 3">
    <name type="scientific">Bacillus toyonensis</name>
    <dbReference type="NCBI Taxonomy" id="155322"/>
    <lineage>
        <taxon>Bacteria</taxon>
        <taxon>Bacillati</taxon>
        <taxon>Bacillota</taxon>
        <taxon>Bacilli</taxon>
        <taxon>Bacillales</taxon>
        <taxon>Bacillaceae</taxon>
        <taxon>Bacillus</taxon>
        <taxon>Bacillus cereus group</taxon>
    </lineage>
</organism>
<dbReference type="Proteomes" id="UP000220841">
    <property type="component" value="Unassembled WGS sequence"/>
</dbReference>
<sequence length="279" mass="32442">MRQLINQTDKTSIRRDSMSVSIVKSESFGNVVCDVYQNEKNEIFMTRNQIGQALEYTNPNDAIRFIHKRHRERLDQFSVPCKLNGTDGKRYEAVIYNAKGIYEICRWSKQPKADAFYDWVYELLETLRKGEIQITIPKQPKSRKKSANLIFRQEMDIAKTLASMTGVKEGIAYAVAMERAEQKTGEDFSAYKRLLPAATYETGFLNPTKIGEQIGKKSRVVNKLLQERGLQEKLDKEWRLTEEGKKYGEEMPYTRNGHSGYQIKWNERVIDVLYTPEVM</sequence>
<evidence type="ECO:0000313" key="3">
    <source>
        <dbReference type="Proteomes" id="UP000220841"/>
    </source>
</evidence>
<dbReference type="PROSITE" id="PS51750">
    <property type="entry name" value="BRO_N"/>
    <property type="match status" value="1"/>
</dbReference>
<gene>
    <name evidence="2" type="ORF">CN585_30590</name>
</gene>
<dbReference type="Pfam" id="PF02498">
    <property type="entry name" value="Bro-N"/>
    <property type="match status" value="1"/>
</dbReference>
<accession>A0A2A8GZM6</accession>
<evidence type="ECO:0000313" key="2">
    <source>
        <dbReference type="EMBL" id="PEP85174.1"/>
    </source>
</evidence>
<dbReference type="SMART" id="SM01040">
    <property type="entry name" value="Bro-N"/>
    <property type="match status" value="1"/>
</dbReference>
<evidence type="ECO:0000259" key="1">
    <source>
        <dbReference type="PROSITE" id="PS51750"/>
    </source>
</evidence>
<name>A0A2A8GZM6_9BACI</name>
<dbReference type="AlphaFoldDB" id="A0A2A8GZM6"/>
<dbReference type="InterPro" id="IPR003497">
    <property type="entry name" value="BRO_N_domain"/>
</dbReference>